<evidence type="ECO:0000256" key="5">
    <source>
        <dbReference type="ARBA" id="ARBA00023163"/>
    </source>
</evidence>
<dbReference type="InterPro" id="IPR036322">
    <property type="entry name" value="WD40_repeat_dom_sf"/>
</dbReference>
<dbReference type="Gene3D" id="2.130.10.10">
    <property type="entry name" value="YVTN repeat-like/Quinoprotein amine dehydrogenase"/>
    <property type="match status" value="2"/>
</dbReference>
<feature type="region of interest" description="Disordered" evidence="7">
    <location>
        <begin position="394"/>
        <end position="456"/>
    </location>
</feature>
<dbReference type="GO" id="GO:0003723">
    <property type="term" value="F:RNA binding"/>
    <property type="evidence" value="ECO:0007669"/>
    <property type="project" value="UniProtKB-KW"/>
</dbReference>
<dbReference type="EMBL" id="VXIS01000161">
    <property type="protein sequence ID" value="KAA8899944.1"/>
    <property type="molecule type" value="Genomic_DNA"/>
</dbReference>
<evidence type="ECO:0000259" key="8">
    <source>
        <dbReference type="Pfam" id="PF23774"/>
    </source>
</evidence>
<evidence type="ECO:0000256" key="2">
    <source>
        <dbReference type="ARBA" id="ARBA00022553"/>
    </source>
</evidence>
<evidence type="ECO:0000256" key="6">
    <source>
        <dbReference type="ARBA" id="ARBA00023242"/>
    </source>
</evidence>
<keyword evidence="4" id="KW-0805">Transcription regulation</keyword>
<evidence type="ECO:0000313" key="9">
    <source>
        <dbReference type="EMBL" id="KAA8899944.1"/>
    </source>
</evidence>
<organism evidence="9 10">
    <name type="scientific">Sphaerosporella brunnea</name>
    <dbReference type="NCBI Taxonomy" id="1250544"/>
    <lineage>
        <taxon>Eukaryota</taxon>
        <taxon>Fungi</taxon>
        <taxon>Dikarya</taxon>
        <taxon>Ascomycota</taxon>
        <taxon>Pezizomycotina</taxon>
        <taxon>Pezizomycetes</taxon>
        <taxon>Pezizales</taxon>
        <taxon>Pyronemataceae</taxon>
        <taxon>Sphaerosporella</taxon>
    </lineage>
</organism>
<name>A0A5J5ER15_9PEZI</name>
<evidence type="ECO:0000313" key="10">
    <source>
        <dbReference type="Proteomes" id="UP000326924"/>
    </source>
</evidence>
<dbReference type="InterPro" id="IPR034605">
    <property type="entry name" value="PGC-1"/>
</dbReference>
<dbReference type="InParanoid" id="A0A5J5ER15"/>
<dbReference type="GO" id="GO:0045944">
    <property type="term" value="P:positive regulation of transcription by RNA polymerase II"/>
    <property type="evidence" value="ECO:0007669"/>
    <property type="project" value="TreeGrafter"/>
</dbReference>
<dbReference type="InterPro" id="IPR015943">
    <property type="entry name" value="WD40/YVTN_repeat-like_dom_sf"/>
</dbReference>
<feature type="domain" description="Gem-associated protein 5 TPR" evidence="8">
    <location>
        <begin position="533"/>
        <end position="642"/>
    </location>
</feature>
<keyword evidence="2" id="KW-0597">Phosphoprotein</keyword>
<dbReference type="InterPro" id="IPR056421">
    <property type="entry name" value="TPR_GEMI5"/>
</dbReference>
<keyword evidence="10" id="KW-1185">Reference proteome</keyword>
<feature type="compositionally biased region" description="Polar residues" evidence="7">
    <location>
        <begin position="430"/>
        <end position="440"/>
    </location>
</feature>
<comment type="caution">
    <text evidence="9">The sequence shown here is derived from an EMBL/GenBank/DDBJ whole genome shotgun (WGS) entry which is preliminary data.</text>
</comment>
<protein>
    <submittedName>
        <fullName evidence="9">WD40-repeat-containing domain protein</fullName>
    </submittedName>
</protein>
<evidence type="ECO:0000256" key="7">
    <source>
        <dbReference type="SAM" id="MobiDB-lite"/>
    </source>
</evidence>
<evidence type="ECO:0000256" key="1">
    <source>
        <dbReference type="ARBA" id="ARBA00004123"/>
    </source>
</evidence>
<proteinExistence type="predicted"/>
<evidence type="ECO:0000256" key="4">
    <source>
        <dbReference type="ARBA" id="ARBA00023015"/>
    </source>
</evidence>
<gene>
    <name evidence="9" type="ORF">FN846DRAFT_782069</name>
</gene>
<feature type="compositionally biased region" description="Low complexity" evidence="7">
    <location>
        <begin position="12"/>
        <end position="21"/>
    </location>
</feature>
<dbReference type="Proteomes" id="UP000326924">
    <property type="component" value="Unassembled WGS sequence"/>
</dbReference>
<dbReference type="Pfam" id="PF23774">
    <property type="entry name" value="TPR_GEMI5"/>
    <property type="match status" value="1"/>
</dbReference>
<feature type="region of interest" description="Disordered" evidence="7">
    <location>
        <begin position="1"/>
        <end position="21"/>
    </location>
</feature>
<dbReference type="GO" id="GO:0003712">
    <property type="term" value="F:transcription coregulator activity"/>
    <property type="evidence" value="ECO:0007669"/>
    <property type="project" value="InterPro"/>
</dbReference>
<comment type="subcellular location">
    <subcellularLocation>
        <location evidence="1">Nucleus</location>
    </subcellularLocation>
</comment>
<evidence type="ECO:0000256" key="3">
    <source>
        <dbReference type="ARBA" id="ARBA00022884"/>
    </source>
</evidence>
<dbReference type="AlphaFoldDB" id="A0A5J5ER15"/>
<keyword evidence="5" id="KW-0804">Transcription</keyword>
<feature type="compositionally biased region" description="Low complexity" evidence="7">
    <location>
        <begin position="400"/>
        <end position="412"/>
    </location>
</feature>
<keyword evidence="3" id="KW-0694">RNA-binding</keyword>
<dbReference type="GO" id="GO:0005634">
    <property type="term" value="C:nucleus"/>
    <property type="evidence" value="ECO:0007669"/>
    <property type="project" value="UniProtKB-SubCell"/>
</dbReference>
<feature type="compositionally biased region" description="Polar residues" evidence="7">
    <location>
        <begin position="1"/>
        <end position="11"/>
    </location>
</feature>
<dbReference type="OrthoDB" id="7326421at2759"/>
<dbReference type="PANTHER" id="PTHR15528:SF11">
    <property type="entry name" value="FI18188P1"/>
    <property type="match status" value="1"/>
</dbReference>
<sequence length="648" mass="70556">MSRKNSVGSTRTNSTISVSSTQSITTMPKLHPCSASSQLVLYAQGSSVLCLQHDTLALERRFERHAEEVTVISIDNASDITPARVVSVDKSKTAIVWDIETGEEISRHNAYEDILVASWMKNGNLALGDALGNIILFDPARAESITARTIFDPLCSIAPTADCRAFALGYNNGSILIAALSPAFTILHTLTITSLAPSPVVSLAWHASSSKQKSDMLAVQNRDGDLRVWSVPKSLESEENARVVRILKRPEYFGRGNNWLGWSRNGRIVQHSAGSTTIWDVRTKNVTWDDVPTADIMGICIYGSKGVLFTVGRNHTVQQFALYPPQLVANVQHAPVLPPPSPPVSIEERIDEVARGAAPQEDYMMPQMGHLPHELEQVESMEYIDGGLGISNVMGQRPASVSSRSSVGSTGSRRNHSSQGSLRGLVAQGSEYSPATTVSPNPGRKGPTGSSIGTVPQLVQRKTHPLRQEYHPTPNTPGLPGSIPSPMAEVTDIFANLRARINSVTYESPRVGGPQSRLSEDDLRKEMLYCIFGWQGDIEDLIGDELESVNARSLDSLVLRLWLGDIDQNSLAVMLGADFAVSGDWLFLALSAMGGQSSWTHVVRAFVLKLLQKGDLHMAVLCLLAIGDKNDAVEIYVSHKKFLYVHHT</sequence>
<accession>A0A5J5ER15</accession>
<dbReference type="PANTHER" id="PTHR15528">
    <property type="entry name" value="PEROXISOME PROLIFERATOR ACTIVATED RECEPTOR GAMMA COACTIVATOR 1 PGC-1 -RELATED"/>
    <property type="match status" value="1"/>
</dbReference>
<dbReference type="SUPFAM" id="SSF50978">
    <property type="entry name" value="WD40 repeat-like"/>
    <property type="match status" value="1"/>
</dbReference>
<reference evidence="9 10" key="1">
    <citation type="submission" date="2019-09" db="EMBL/GenBank/DDBJ databases">
        <title>Draft genome of the ectomycorrhizal ascomycete Sphaerosporella brunnea.</title>
        <authorList>
            <consortium name="DOE Joint Genome Institute"/>
            <person name="Benucci G.M."/>
            <person name="Marozzi G."/>
            <person name="Antonielli L."/>
            <person name="Sanchez S."/>
            <person name="Marco P."/>
            <person name="Wang X."/>
            <person name="Falini L.B."/>
            <person name="Barry K."/>
            <person name="Haridas S."/>
            <person name="Lipzen A."/>
            <person name="Labutti K."/>
            <person name="Grigoriev I.V."/>
            <person name="Murat C."/>
            <person name="Martin F."/>
            <person name="Albertini E."/>
            <person name="Donnini D."/>
            <person name="Bonito G."/>
        </authorList>
    </citation>
    <scope>NUCLEOTIDE SEQUENCE [LARGE SCALE GENOMIC DNA]</scope>
    <source>
        <strain evidence="9 10">Sb_GMNB300</strain>
    </source>
</reference>
<keyword evidence="6" id="KW-0539">Nucleus</keyword>